<feature type="chain" id="PRO_5046802971" evidence="1">
    <location>
        <begin position="22"/>
        <end position="149"/>
    </location>
</feature>
<gene>
    <name evidence="2" type="ORF">V6617_03095</name>
</gene>
<evidence type="ECO:0000256" key="1">
    <source>
        <dbReference type="SAM" id="SignalP"/>
    </source>
</evidence>
<dbReference type="Gene3D" id="1.10.760.10">
    <property type="entry name" value="Cytochrome c-like domain"/>
    <property type="match status" value="1"/>
</dbReference>
<proteinExistence type="predicted"/>
<keyword evidence="3" id="KW-1185">Reference proteome</keyword>
<accession>A0ABZ2I2M3</accession>
<dbReference type="InterPro" id="IPR036909">
    <property type="entry name" value="Cyt_c-like_dom_sf"/>
</dbReference>
<feature type="signal peptide" evidence="1">
    <location>
        <begin position="1"/>
        <end position="21"/>
    </location>
</feature>
<evidence type="ECO:0000313" key="2">
    <source>
        <dbReference type="EMBL" id="WWT33470.1"/>
    </source>
</evidence>
<protein>
    <submittedName>
        <fullName evidence="2">Cytochrome c</fullName>
    </submittedName>
</protein>
<dbReference type="Proteomes" id="UP001369958">
    <property type="component" value="Chromosome"/>
</dbReference>
<keyword evidence="1" id="KW-0732">Signal</keyword>
<reference evidence="2 3" key="1">
    <citation type="submission" date="2024-02" db="EMBL/GenBank/DDBJ databases">
        <title>Complete genome sequence of Pelagibacterium nitratireducens ZH15.</title>
        <authorList>
            <person name="Zhao L.H."/>
        </authorList>
    </citation>
    <scope>NUCLEOTIDE SEQUENCE [LARGE SCALE GENOMIC DNA]</scope>
    <source>
        <strain evidence="2 3">ZH15</strain>
    </source>
</reference>
<dbReference type="RefSeq" id="WP_338609024.1">
    <property type="nucleotide sequence ID" value="NZ_CP146275.1"/>
</dbReference>
<organism evidence="2 3">
    <name type="scientific">Pelagibacterium nitratireducens</name>
    <dbReference type="NCBI Taxonomy" id="1046114"/>
    <lineage>
        <taxon>Bacteria</taxon>
        <taxon>Pseudomonadati</taxon>
        <taxon>Pseudomonadota</taxon>
        <taxon>Alphaproteobacteria</taxon>
        <taxon>Hyphomicrobiales</taxon>
        <taxon>Devosiaceae</taxon>
        <taxon>Pelagibacterium</taxon>
    </lineage>
</organism>
<dbReference type="SUPFAM" id="SSF46626">
    <property type="entry name" value="Cytochrome c"/>
    <property type="match status" value="1"/>
</dbReference>
<evidence type="ECO:0000313" key="3">
    <source>
        <dbReference type="Proteomes" id="UP001369958"/>
    </source>
</evidence>
<dbReference type="EMBL" id="CP146275">
    <property type="protein sequence ID" value="WWT33470.1"/>
    <property type="molecule type" value="Genomic_DNA"/>
</dbReference>
<name>A0ABZ2I2M3_9HYPH</name>
<sequence length="149" mass="15809">MIRIATLTLLPALLFAAPGFAQDKTPHTNYVLRCAGCHGMSGAGAPSAGIFDFNGMVGAFAGIDEGRTYLMHVPGVAGSGLSDAEIAAVMNYVMETWAGDSLPEPYEPFTQAEVTARRAIPIPDVVENRREVVALLEALGIETADYPWP</sequence>